<evidence type="ECO:0000256" key="4">
    <source>
        <dbReference type="ARBA" id="ARBA00022813"/>
    </source>
</evidence>
<sequence>MRVTYLGSAESESFLASQSMQIPLYVESVSAGFPSPAQDYVERSLDLNALCIQHPSATFFVRAQGDSMVGAGIHSGDILVVDRSLTAKHGDIIIASVHGELTVKELQLKPNVLLRPHNKAYPVMPISEESEFEVFGVVTGVVRRLQR</sequence>
<evidence type="ECO:0000313" key="10">
    <source>
        <dbReference type="Proteomes" id="UP000092627"/>
    </source>
</evidence>
<dbReference type="GO" id="GO:0006281">
    <property type="term" value="P:DNA repair"/>
    <property type="evidence" value="ECO:0007669"/>
    <property type="project" value="UniProtKB-KW"/>
</dbReference>
<gene>
    <name evidence="9" type="primary">lexA_2</name>
    <name evidence="9" type="ORF">MAQ5080_01700</name>
</gene>
<keyword evidence="10" id="KW-1185">Reference proteome</keyword>
<dbReference type="InterPro" id="IPR050077">
    <property type="entry name" value="LexA_repressor"/>
</dbReference>
<dbReference type="PANTHER" id="PTHR33516:SF2">
    <property type="entry name" value="LEXA REPRESSOR-RELATED"/>
    <property type="match status" value="1"/>
</dbReference>
<dbReference type="CDD" id="cd06529">
    <property type="entry name" value="S24_LexA-like"/>
    <property type="match status" value="1"/>
</dbReference>
<dbReference type="NCBIfam" id="NF007621">
    <property type="entry name" value="PRK10276.1"/>
    <property type="match status" value="1"/>
</dbReference>
<organism evidence="9 10">
    <name type="scientific">Marinomonas aquimarina</name>
    <dbReference type="NCBI Taxonomy" id="295068"/>
    <lineage>
        <taxon>Bacteria</taxon>
        <taxon>Pseudomonadati</taxon>
        <taxon>Pseudomonadota</taxon>
        <taxon>Gammaproteobacteria</taxon>
        <taxon>Oceanospirillales</taxon>
        <taxon>Oceanospirillaceae</taxon>
        <taxon>Marinomonas</taxon>
    </lineage>
</organism>
<dbReference type="OrthoDB" id="9787787at2"/>
<evidence type="ECO:0000256" key="7">
    <source>
        <dbReference type="RuleBase" id="RU003991"/>
    </source>
</evidence>
<protein>
    <submittedName>
        <fullName evidence="9">LexA repressor</fullName>
        <ecNumber evidence="9">3.4.21.88</ecNumber>
    </submittedName>
</protein>
<dbReference type="Pfam" id="PF00717">
    <property type="entry name" value="Peptidase_S24"/>
    <property type="match status" value="1"/>
</dbReference>
<evidence type="ECO:0000256" key="2">
    <source>
        <dbReference type="ARBA" id="ARBA00022763"/>
    </source>
</evidence>
<dbReference type="Gene3D" id="2.10.109.10">
    <property type="entry name" value="Umud Fragment, subunit A"/>
    <property type="match status" value="1"/>
</dbReference>
<dbReference type="InterPro" id="IPR036286">
    <property type="entry name" value="LexA/Signal_pep-like_sf"/>
</dbReference>
<evidence type="ECO:0000313" key="9">
    <source>
        <dbReference type="EMBL" id="SBS30537.1"/>
    </source>
</evidence>
<dbReference type="InterPro" id="IPR006197">
    <property type="entry name" value="Peptidase_S24_LexA"/>
</dbReference>
<keyword evidence="2" id="KW-0227">DNA damage</keyword>
<dbReference type="PRINTS" id="PR00726">
    <property type="entry name" value="LEXASERPTASE"/>
</dbReference>
<keyword evidence="6" id="KW-0742">SOS response</keyword>
<feature type="domain" description="Peptidase S24/S26A/S26B/S26C" evidence="8">
    <location>
        <begin position="23"/>
        <end position="138"/>
    </location>
</feature>
<comment type="similarity">
    <text evidence="1 7">Belongs to the peptidase S24 family.</text>
</comment>
<dbReference type="GO" id="GO:0003677">
    <property type="term" value="F:DNA binding"/>
    <property type="evidence" value="ECO:0007669"/>
    <property type="project" value="InterPro"/>
</dbReference>
<dbReference type="Proteomes" id="UP000092627">
    <property type="component" value="Unassembled WGS sequence"/>
</dbReference>
<evidence type="ECO:0000256" key="1">
    <source>
        <dbReference type="ARBA" id="ARBA00007484"/>
    </source>
</evidence>
<name>A0A1A8TC08_9GAMM</name>
<keyword evidence="3 7" id="KW-0378">Hydrolase</keyword>
<evidence type="ECO:0000256" key="5">
    <source>
        <dbReference type="ARBA" id="ARBA00023204"/>
    </source>
</evidence>
<keyword evidence="5" id="KW-0234">DNA repair</keyword>
<dbReference type="RefSeq" id="WP_067208684.1">
    <property type="nucleotide sequence ID" value="NZ_FLOC01000008.1"/>
</dbReference>
<dbReference type="STRING" id="295068.MAQ5080_01700"/>
<dbReference type="PANTHER" id="PTHR33516">
    <property type="entry name" value="LEXA REPRESSOR"/>
    <property type="match status" value="1"/>
</dbReference>
<dbReference type="InterPro" id="IPR039418">
    <property type="entry name" value="LexA-like"/>
</dbReference>
<dbReference type="AlphaFoldDB" id="A0A1A8TC08"/>
<evidence type="ECO:0000256" key="3">
    <source>
        <dbReference type="ARBA" id="ARBA00022801"/>
    </source>
</evidence>
<dbReference type="InterPro" id="IPR015927">
    <property type="entry name" value="Peptidase_S24_S26A/B/C"/>
</dbReference>
<reference evidence="9 10" key="1">
    <citation type="submission" date="2016-06" db="EMBL/GenBank/DDBJ databases">
        <authorList>
            <person name="Kjaerup R.B."/>
            <person name="Dalgaard T.S."/>
            <person name="Juul-Madsen H.R."/>
        </authorList>
    </citation>
    <scope>NUCLEOTIDE SEQUENCE [LARGE SCALE GENOMIC DNA]</scope>
    <source>
        <strain evidence="9 10">CECT 5080</strain>
    </source>
</reference>
<accession>A0A1A8TC08</accession>
<dbReference type="SUPFAM" id="SSF51306">
    <property type="entry name" value="LexA/Signal peptidase"/>
    <property type="match status" value="1"/>
</dbReference>
<dbReference type="GO" id="GO:0006355">
    <property type="term" value="P:regulation of DNA-templated transcription"/>
    <property type="evidence" value="ECO:0007669"/>
    <property type="project" value="InterPro"/>
</dbReference>
<keyword evidence="4 7" id="KW-0068">Autocatalytic cleavage</keyword>
<evidence type="ECO:0000256" key="6">
    <source>
        <dbReference type="ARBA" id="ARBA00023236"/>
    </source>
</evidence>
<dbReference type="GO" id="GO:0004252">
    <property type="term" value="F:serine-type endopeptidase activity"/>
    <property type="evidence" value="ECO:0007669"/>
    <property type="project" value="UniProtKB-EC"/>
</dbReference>
<evidence type="ECO:0000259" key="8">
    <source>
        <dbReference type="Pfam" id="PF00717"/>
    </source>
</evidence>
<proteinExistence type="inferred from homology"/>
<dbReference type="GO" id="GO:0009432">
    <property type="term" value="P:SOS response"/>
    <property type="evidence" value="ECO:0007669"/>
    <property type="project" value="UniProtKB-KW"/>
</dbReference>
<dbReference type="EMBL" id="FLOC01000008">
    <property type="protein sequence ID" value="SBS30537.1"/>
    <property type="molecule type" value="Genomic_DNA"/>
</dbReference>
<dbReference type="EC" id="3.4.21.88" evidence="9"/>